<dbReference type="Proteomes" id="UP000242763">
    <property type="component" value="Unassembled WGS sequence"/>
</dbReference>
<organism evidence="1 2">
    <name type="scientific">Aquamicrobium aerolatum DSM 21857</name>
    <dbReference type="NCBI Taxonomy" id="1121003"/>
    <lineage>
        <taxon>Bacteria</taxon>
        <taxon>Pseudomonadati</taxon>
        <taxon>Pseudomonadota</taxon>
        <taxon>Alphaproteobacteria</taxon>
        <taxon>Hyphomicrobiales</taxon>
        <taxon>Phyllobacteriaceae</taxon>
        <taxon>Aerobium</taxon>
    </lineage>
</organism>
<name>A0A1I3SEE2_9HYPH</name>
<dbReference type="EMBL" id="FORF01000030">
    <property type="protein sequence ID" value="SFJ57108.1"/>
    <property type="molecule type" value="Genomic_DNA"/>
</dbReference>
<gene>
    <name evidence="1" type="ORF">SAMN03080618_03344</name>
</gene>
<evidence type="ECO:0000313" key="2">
    <source>
        <dbReference type="Proteomes" id="UP000242763"/>
    </source>
</evidence>
<dbReference type="OrthoDB" id="8420011at2"/>
<protein>
    <submittedName>
        <fullName evidence="1">Uncharacterized protein</fullName>
    </submittedName>
</protein>
<dbReference type="STRING" id="1121003.SAMN03080618_03344"/>
<dbReference type="RefSeq" id="WP_091524718.1">
    <property type="nucleotide sequence ID" value="NZ_FORF01000030.1"/>
</dbReference>
<evidence type="ECO:0000313" key="1">
    <source>
        <dbReference type="EMBL" id="SFJ57108.1"/>
    </source>
</evidence>
<reference evidence="2" key="1">
    <citation type="submission" date="2016-10" db="EMBL/GenBank/DDBJ databases">
        <authorList>
            <person name="Varghese N."/>
            <person name="Submissions S."/>
        </authorList>
    </citation>
    <scope>NUCLEOTIDE SEQUENCE [LARGE SCALE GENOMIC DNA]</scope>
    <source>
        <strain evidence="2">DSM 21857</strain>
    </source>
</reference>
<proteinExistence type="predicted"/>
<sequence length="126" mass="13812">MAFHSISDHALNVIEQINQTFTYAVALAAARELLARHPEAGGFVLAPGAHMAQPLDIMSEVDGLVGAETFAAVSPTNNRKLAGDLQKLADRPELHRYVFFASPRFPGTVRLPQFERDGIEVWSVEI</sequence>
<accession>A0A1I3SEE2</accession>
<dbReference type="AlphaFoldDB" id="A0A1I3SEE2"/>
<keyword evidence="2" id="KW-1185">Reference proteome</keyword>